<keyword evidence="1" id="KW-1133">Transmembrane helix</keyword>
<sequence length="637" mass="69973">MSTSSAQFVLVPPTARRRGLRWLLAFLVFGLLLWAVYQGLISSARERINDQLAKRGLVLRSERQTWSLWGGITLEKAALEHTSAGEPPLLEIGELHVDLLWRDFWDTRRIATRWQAEDTTLVLRDEEGAVTLHGFSTDFTVAAGQAEFTHLEATEGPLTIALTGTLFTSPPSPGESPREFYLRLRPLRATLTALQFTPGTGPFRVTGRFTVDRRTLPMTWTSDLKGEGQDVEWRGLPLRQALVTGRASDAGLDLTCDLQLLTGSSRVKLTRESWQPGPLLIAGTLTDSTGRTDEFQAHYLGGEERTLTVARLEGPADVLELARTYPPLAEHIPTTVQVKTFPDLLLTDLVWPLPRSSRADWTLGRLQLRSPASLILTVRDHPLAVDQLTGAVSRQDSLWRFDDLQGRLLDGHFTLDALSYDGETLKKAKLSLKSLRLARLSPWLGKISDDLAESDLSLTYNGSVCNQPIRSTGSGSLVLTEAPVVHIPLIEQAYTLFPKVLPDRGRAGVGSFQVRFNMSKGIATIDPFKARSNSVTVTAKGTVDLVKRRVEGKARANLRGIVGRITLPLSHVFTDMEVSGPLDDIQVTPEGPIGGVKSLLKGTSQTATTGAKLSSKVLREGLKLPFEALGMFKDEAE</sequence>
<keyword evidence="1" id="KW-0812">Transmembrane</keyword>
<feature type="transmembrane region" description="Helical" evidence="1">
    <location>
        <begin position="20"/>
        <end position="37"/>
    </location>
</feature>
<dbReference type="STRING" id="48467.SAMN02745166_02520"/>
<organism evidence="2 3">
    <name type="scientific">Prosthecobacter debontii</name>
    <dbReference type="NCBI Taxonomy" id="48467"/>
    <lineage>
        <taxon>Bacteria</taxon>
        <taxon>Pseudomonadati</taxon>
        <taxon>Verrucomicrobiota</taxon>
        <taxon>Verrucomicrobiia</taxon>
        <taxon>Verrucomicrobiales</taxon>
        <taxon>Verrucomicrobiaceae</taxon>
        <taxon>Prosthecobacter</taxon>
    </lineage>
</organism>
<gene>
    <name evidence="2" type="ORF">SAMN02745166_02520</name>
</gene>
<keyword evidence="1" id="KW-0472">Membrane</keyword>
<reference evidence="3" key="1">
    <citation type="submission" date="2017-02" db="EMBL/GenBank/DDBJ databases">
        <authorList>
            <person name="Varghese N."/>
            <person name="Submissions S."/>
        </authorList>
    </citation>
    <scope>NUCLEOTIDE SEQUENCE [LARGE SCALE GENOMIC DNA]</scope>
    <source>
        <strain evidence="3">ATCC 700200</strain>
    </source>
</reference>
<dbReference type="OrthoDB" id="181564at2"/>
<name>A0A1T4Y5C8_9BACT</name>
<protein>
    <submittedName>
        <fullName evidence="2">AsmA-like C-terminal region</fullName>
    </submittedName>
</protein>
<dbReference type="AlphaFoldDB" id="A0A1T4Y5C8"/>
<keyword evidence="3" id="KW-1185">Reference proteome</keyword>
<proteinExistence type="predicted"/>
<dbReference type="RefSeq" id="WP_078813715.1">
    <property type="nucleotide sequence ID" value="NZ_FUYE01000007.1"/>
</dbReference>
<evidence type="ECO:0000256" key="1">
    <source>
        <dbReference type="SAM" id="Phobius"/>
    </source>
</evidence>
<evidence type="ECO:0000313" key="2">
    <source>
        <dbReference type="EMBL" id="SKA97022.1"/>
    </source>
</evidence>
<dbReference type="Proteomes" id="UP000190774">
    <property type="component" value="Unassembled WGS sequence"/>
</dbReference>
<accession>A0A1T4Y5C8</accession>
<evidence type="ECO:0000313" key="3">
    <source>
        <dbReference type="Proteomes" id="UP000190774"/>
    </source>
</evidence>
<dbReference type="EMBL" id="FUYE01000007">
    <property type="protein sequence ID" value="SKA97022.1"/>
    <property type="molecule type" value="Genomic_DNA"/>
</dbReference>